<organism evidence="2 3">
    <name type="scientific">Flaviflexus ciconiae</name>
    <dbReference type="NCBI Taxonomy" id="2496867"/>
    <lineage>
        <taxon>Bacteria</taxon>
        <taxon>Bacillati</taxon>
        <taxon>Actinomycetota</taxon>
        <taxon>Actinomycetes</taxon>
        <taxon>Actinomycetales</taxon>
        <taxon>Actinomycetaceae</taxon>
        <taxon>Flaviflexus</taxon>
    </lineage>
</organism>
<sequence length="120" mass="12618">MRSNTMKRSLVVTGLALALPFGLAACGGDDKPSKEDVLAGFDQMLAQTGMDETSLESFGVSGEQMDNYASCIVDDIYDEVSADLLNAVADGDAEAQVDISEEDEEVVNDAVEGCQGELGM</sequence>
<evidence type="ECO:0000256" key="1">
    <source>
        <dbReference type="SAM" id="SignalP"/>
    </source>
</evidence>
<dbReference type="Proteomes" id="UP000280344">
    <property type="component" value="Chromosome"/>
</dbReference>
<proteinExistence type="predicted"/>
<keyword evidence="3" id="KW-1185">Reference proteome</keyword>
<keyword evidence="1" id="KW-0732">Signal</keyword>
<dbReference type="RefSeq" id="WP_126703889.1">
    <property type="nucleotide sequence ID" value="NZ_CP034593.1"/>
</dbReference>
<evidence type="ECO:0008006" key="4">
    <source>
        <dbReference type="Google" id="ProtNLM"/>
    </source>
</evidence>
<protein>
    <recommendedName>
        <fullName evidence="4">DUF732 domain-containing protein</fullName>
    </recommendedName>
</protein>
<evidence type="ECO:0000313" key="3">
    <source>
        <dbReference type="Proteomes" id="UP000280344"/>
    </source>
</evidence>
<gene>
    <name evidence="2" type="ORF">EJ997_06825</name>
</gene>
<name>A0A3Q9G6U9_9ACTO</name>
<dbReference type="PROSITE" id="PS51257">
    <property type="entry name" value="PROKAR_LIPOPROTEIN"/>
    <property type="match status" value="1"/>
</dbReference>
<feature type="signal peptide" evidence="1">
    <location>
        <begin position="1"/>
        <end position="24"/>
    </location>
</feature>
<reference evidence="2 3" key="1">
    <citation type="submission" date="2018-12" db="EMBL/GenBank/DDBJ databases">
        <title>Complete genome sequence of Flaviflexus sp. H23T48.</title>
        <authorList>
            <person name="Bae J.-W."/>
            <person name="Lee J.-Y."/>
        </authorList>
    </citation>
    <scope>NUCLEOTIDE SEQUENCE [LARGE SCALE GENOMIC DNA]</scope>
    <source>
        <strain evidence="2 3">H23T48</strain>
    </source>
</reference>
<dbReference type="AlphaFoldDB" id="A0A3Q9G6U9"/>
<evidence type="ECO:0000313" key="2">
    <source>
        <dbReference type="EMBL" id="AZQ77084.1"/>
    </source>
</evidence>
<feature type="chain" id="PRO_5018751133" description="DUF732 domain-containing protein" evidence="1">
    <location>
        <begin position="25"/>
        <end position="120"/>
    </location>
</feature>
<accession>A0A3Q9G6U9</accession>
<dbReference type="KEGG" id="flh:EJ997_06825"/>
<dbReference type="OrthoDB" id="5150128at2"/>
<dbReference type="EMBL" id="CP034593">
    <property type="protein sequence ID" value="AZQ77084.1"/>
    <property type="molecule type" value="Genomic_DNA"/>
</dbReference>